<gene>
    <name evidence="1" type="ORF">BU25DRAFT_419562</name>
</gene>
<sequence>MAVRTQEKPHKAEDEGDVSNCVHNLIEAFTNGLNIFKRLRERRQKHKARKQSQPPEPMQSAELQLSNSLRRGPQDLAERYEECYRQKGMRHRFAEGDSIAHASLAEILMRLNTGLVGIITTFLHHENKGTHSHMNLNYKSLTDLSEASRRDALTSMSQLYQRLSHLQLQIHPALKSKTPQYCESSGNSSDSSKDTKKSTASRRRPSGSHVTRMPIKSSSQPQLCMVRSKSRNTSRKDNASSSNSSTSKPDLKSSSPHASPYASPLQSPVPEYAVLDPMIQCRSDFKSAAHARGAYADAPLPRPNTDRKRVESLDAIRPVAWSPYAQPYDYFSFMPEHIHQPIPELPQFTSTPRKSSASPATKKPPPVPAKPSSLSNATKPAAPSVSAPMKRRLDKVTPSSYTFASDSTKLGEIPESRWAKPWDYEHAEMLNNMAAAAAKVRVPTPAAEEKGKGKEKERKGLRFWKRGETV</sequence>
<evidence type="ECO:0000313" key="2">
    <source>
        <dbReference type="Proteomes" id="UP000799754"/>
    </source>
</evidence>
<keyword evidence="2" id="KW-1185">Reference proteome</keyword>
<comment type="caution">
    <text evidence="1">The sequence shown here is derived from an EMBL/GenBank/DDBJ whole genome shotgun (WGS) entry which is preliminary data.</text>
</comment>
<name>A0ACB6S6S5_9PLEO</name>
<accession>A0ACB6S6S5</accession>
<reference evidence="1" key="1">
    <citation type="journal article" date="2020" name="Stud. Mycol.">
        <title>101 Dothideomycetes genomes: a test case for predicting lifestyles and emergence of pathogens.</title>
        <authorList>
            <person name="Haridas S."/>
            <person name="Albert R."/>
            <person name="Binder M."/>
            <person name="Bloem J."/>
            <person name="Labutti K."/>
            <person name="Salamov A."/>
            <person name="Andreopoulos B."/>
            <person name="Baker S."/>
            <person name="Barry K."/>
            <person name="Bills G."/>
            <person name="Bluhm B."/>
            <person name="Cannon C."/>
            <person name="Castanera R."/>
            <person name="Culley D."/>
            <person name="Daum C."/>
            <person name="Ezra D."/>
            <person name="Gonzalez J."/>
            <person name="Henrissat B."/>
            <person name="Kuo A."/>
            <person name="Liang C."/>
            <person name="Lipzen A."/>
            <person name="Lutzoni F."/>
            <person name="Magnuson J."/>
            <person name="Mondo S."/>
            <person name="Nolan M."/>
            <person name="Ohm R."/>
            <person name="Pangilinan J."/>
            <person name="Park H.-J."/>
            <person name="Ramirez L."/>
            <person name="Alfaro M."/>
            <person name="Sun H."/>
            <person name="Tritt A."/>
            <person name="Yoshinaga Y."/>
            <person name="Zwiers L.-H."/>
            <person name="Turgeon B."/>
            <person name="Goodwin S."/>
            <person name="Spatafora J."/>
            <person name="Crous P."/>
            <person name="Grigoriev I."/>
        </authorList>
    </citation>
    <scope>NUCLEOTIDE SEQUENCE</scope>
    <source>
        <strain evidence="1">CBS 525.71</strain>
    </source>
</reference>
<organism evidence="1 2">
    <name type="scientific">Macroventuria anomochaeta</name>
    <dbReference type="NCBI Taxonomy" id="301207"/>
    <lineage>
        <taxon>Eukaryota</taxon>
        <taxon>Fungi</taxon>
        <taxon>Dikarya</taxon>
        <taxon>Ascomycota</taxon>
        <taxon>Pezizomycotina</taxon>
        <taxon>Dothideomycetes</taxon>
        <taxon>Pleosporomycetidae</taxon>
        <taxon>Pleosporales</taxon>
        <taxon>Pleosporineae</taxon>
        <taxon>Didymellaceae</taxon>
        <taxon>Macroventuria</taxon>
    </lineage>
</organism>
<dbReference type="EMBL" id="MU006708">
    <property type="protein sequence ID" value="KAF2629896.1"/>
    <property type="molecule type" value="Genomic_DNA"/>
</dbReference>
<dbReference type="Proteomes" id="UP000799754">
    <property type="component" value="Unassembled WGS sequence"/>
</dbReference>
<proteinExistence type="predicted"/>
<evidence type="ECO:0000313" key="1">
    <source>
        <dbReference type="EMBL" id="KAF2629896.1"/>
    </source>
</evidence>
<protein>
    <submittedName>
        <fullName evidence="1">Uncharacterized protein</fullName>
    </submittedName>
</protein>